<dbReference type="EMBL" id="CATOUU010000689">
    <property type="protein sequence ID" value="CAI9941348.1"/>
    <property type="molecule type" value="Genomic_DNA"/>
</dbReference>
<evidence type="ECO:0000313" key="4">
    <source>
        <dbReference type="EMBL" id="CAI9960850.1"/>
    </source>
</evidence>
<dbReference type="EMBL" id="CATOUU010000937">
    <property type="protein sequence ID" value="CAI9960860.1"/>
    <property type="molecule type" value="Genomic_DNA"/>
</dbReference>
<dbReference type="EMBL" id="CATOUU010000937">
    <property type="protein sequence ID" value="CAI9960850.1"/>
    <property type="molecule type" value="Genomic_DNA"/>
</dbReference>
<dbReference type="EMBL" id="CAXDID020000033">
    <property type="protein sequence ID" value="CAL5995351.1"/>
    <property type="molecule type" value="Genomic_DNA"/>
</dbReference>
<dbReference type="AlphaFoldDB" id="A0AA86PMI1"/>
<evidence type="ECO:0000313" key="7">
    <source>
        <dbReference type="EMBL" id="CAL5995351.1"/>
    </source>
</evidence>
<sequence>MPLCPQEFTKQNFHRFAFPLFLSKTSLHYFENALASELQKSRTQIFCGWCLKRQRSPDTIVRRPNICQAPVSALDAVRCSFQVSFYDVGHSSRRQVGAQQSFCVSNTSKLPSIHQRPTGENAQLGRHQKQRALQDASKMNLRLEHRCAQRRTGRAKSNAAEGINENPNMLEPARAPYCTSICSAKQRADLRQTDTARTKEFVVS</sequence>
<evidence type="ECO:0000313" key="10">
    <source>
        <dbReference type="EMBL" id="CAL6116487.1"/>
    </source>
</evidence>
<dbReference type="Proteomes" id="UP001642409">
    <property type="component" value="Unassembled WGS sequence"/>
</dbReference>
<protein>
    <submittedName>
        <fullName evidence="6">Hypothetical_protein</fullName>
    </submittedName>
</protein>
<dbReference type="EMBL" id="CAXDID020000033">
    <property type="protein sequence ID" value="CAL5995331.1"/>
    <property type="molecule type" value="Genomic_DNA"/>
</dbReference>
<reference evidence="2" key="1">
    <citation type="submission" date="2023-06" db="EMBL/GenBank/DDBJ databases">
        <authorList>
            <person name="Kurt Z."/>
        </authorList>
    </citation>
    <scope>NUCLEOTIDE SEQUENCE</scope>
</reference>
<name>A0AA86PMI1_9EUKA</name>
<proteinExistence type="predicted"/>
<reference evidence="6 11" key="2">
    <citation type="submission" date="2024-07" db="EMBL/GenBank/DDBJ databases">
        <authorList>
            <person name="Akdeniz Z."/>
        </authorList>
    </citation>
    <scope>NUCLEOTIDE SEQUENCE [LARGE SCALE GENOMIC DNA]</scope>
</reference>
<evidence type="ECO:0000313" key="3">
    <source>
        <dbReference type="EMBL" id="CAI9941348.1"/>
    </source>
</evidence>
<evidence type="ECO:0000313" key="9">
    <source>
        <dbReference type="EMBL" id="CAL6116483.1"/>
    </source>
</evidence>
<evidence type="ECO:0000313" key="11">
    <source>
        <dbReference type="Proteomes" id="UP001642409"/>
    </source>
</evidence>
<evidence type="ECO:0000313" key="5">
    <source>
        <dbReference type="EMBL" id="CAI9960860.1"/>
    </source>
</evidence>
<dbReference type="EMBL" id="CATOUU010000689">
    <property type="protein sequence ID" value="CAI9941346.1"/>
    <property type="molecule type" value="Genomic_DNA"/>
</dbReference>
<evidence type="ECO:0000313" key="2">
    <source>
        <dbReference type="EMBL" id="CAI9941346.1"/>
    </source>
</evidence>
<evidence type="ECO:0000313" key="8">
    <source>
        <dbReference type="EMBL" id="CAL6116479.1"/>
    </source>
</evidence>
<keyword evidence="11" id="KW-1185">Reference proteome</keyword>
<dbReference type="EMBL" id="CAXDID020001018">
    <property type="protein sequence ID" value="CAL6116479.1"/>
    <property type="molecule type" value="Genomic_DNA"/>
</dbReference>
<dbReference type="EMBL" id="CAXDID020001018">
    <property type="protein sequence ID" value="CAL6116483.1"/>
    <property type="molecule type" value="Genomic_DNA"/>
</dbReference>
<accession>A0AA86PMI1</accession>
<organism evidence="2">
    <name type="scientific">Hexamita inflata</name>
    <dbReference type="NCBI Taxonomy" id="28002"/>
    <lineage>
        <taxon>Eukaryota</taxon>
        <taxon>Metamonada</taxon>
        <taxon>Diplomonadida</taxon>
        <taxon>Hexamitidae</taxon>
        <taxon>Hexamitinae</taxon>
        <taxon>Hexamita</taxon>
    </lineage>
</organism>
<dbReference type="EMBL" id="CAXDID020001018">
    <property type="protein sequence ID" value="CAL6116487.1"/>
    <property type="molecule type" value="Genomic_DNA"/>
</dbReference>
<dbReference type="EMBL" id="CATOUU010000689">
    <property type="protein sequence ID" value="CAI9941344.1"/>
    <property type="molecule type" value="Genomic_DNA"/>
</dbReference>
<evidence type="ECO:0000313" key="6">
    <source>
        <dbReference type="EMBL" id="CAL5995331.1"/>
    </source>
</evidence>
<comment type="caution">
    <text evidence="2">The sequence shown here is derived from an EMBL/GenBank/DDBJ whole genome shotgun (WGS) entry which is preliminary data.</text>
</comment>
<evidence type="ECO:0000313" key="1">
    <source>
        <dbReference type="EMBL" id="CAI9941344.1"/>
    </source>
</evidence>
<gene>
    <name evidence="6" type="ORF">HINF_LOCUS13978</name>
    <name evidence="7" type="ORF">HINF_LOCUS13988</name>
    <name evidence="1" type="ORF">HINF_LOCUS28989</name>
    <name evidence="2" type="ORF">HINF_LOCUS28991</name>
    <name evidence="3" type="ORF">HINF_LOCUS28993</name>
    <name evidence="4" type="ORF">HINF_LOCUS48495</name>
    <name evidence="5" type="ORF">HINF_LOCUS48505</name>
    <name evidence="8" type="ORF">HINF_LOCUS79074</name>
    <name evidence="9" type="ORF">HINF_LOCUS79076</name>
    <name evidence="10" type="ORF">HINF_LOCUS79078</name>
</gene>